<proteinExistence type="predicted"/>
<dbReference type="PATRIC" id="fig|1432052.4.peg.1957"/>
<sequence>MDERYAEVFKPGTYPDLTYVTRQSGETKYTYEERLQQSLRIDGYLTYIAGPSKTGKTVLCENVIGQENIVSMSGNDFARAADFWGAIGKKPDFP</sequence>
<comment type="caution">
    <text evidence="1">The sequence shown here is derived from an EMBL/GenBank/DDBJ whole genome shotgun (WGS) entry which is preliminary data.</text>
</comment>
<name>A0A1E3ABL3_9FIRM</name>
<dbReference type="Proteomes" id="UP000094067">
    <property type="component" value="Unassembled WGS sequence"/>
</dbReference>
<dbReference type="AlphaFoldDB" id="A0A1E3ABL3"/>
<protein>
    <recommendedName>
        <fullName evidence="3">AAA family ATPase</fullName>
    </recommendedName>
</protein>
<evidence type="ECO:0000313" key="2">
    <source>
        <dbReference type="Proteomes" id="UP000094067"/>
    </source>
</evidence>
<evidence type="ECO:0000313" key="1">
    <source>
        <dbReference type="EMBL" id="ODM05867.1"/>
    </source>
</evidence>
<accession>A0A1E3ABL3</accession>
<organism evidence="1 2">
    <name type="scientific">Eisenbergiella tayi</name>
    <dbReference type="NCBI Taxonomy" id="1432052"/>
    <lineage>
        <taxon>Bacteria</taxon>
        <taxon>Bacillati</taxon>
        <taxon>Bacillota</taxon>
        <taxon>Clostridia</taxon>
        <taxon>Lachnospirales</taxon>
        <taxon>Lachnospiraceae</taxon>
        <taxon>Eisenbergiella</taxon>
    </lineage>
</organism>
<dbReference type="EMBL" id="MCGH01000002">
    <property type="protein sequence ID" value="ODM05867.1"/>
    <property type="molecule type" value="Genomic_DNA"/>
</dbReference>
<reference evidence="1 2" key="1">
    <citation type="submission" date="2016-07" db="EMBL/GenBank/DDBJ databases">
        <title>Characterization of isolates of Eisenbergiella tayi derived from blood cultures, using whole genome sequencing.</title>
        <authorList>
            <person name="Burdz T."/>
            <person name="Wiebe D."/>
            <person name="Huynh C."/>
            <person name="Bernard K."/>
        </authorList>
    </citation>
    <scope>NUCLEOTIDE SEQUENCE [LARGE SCALE GENOMIC DNA]</scope>
    <source>
        <strain evidence="1 2">NML 110608</strain>
    </source>
</reference>
<gene>
    <name evidence="1" type="ORF">BEI61_01756</name>
</gene>
<evidence type="ECO:0008006" key="3">
    <source>
        <dbReference type="Google" id="ProtNLM"/>
    </source>
</evidence>